<dbReference type="Proteomes" id="UP000769766">
    <property type="component" value="Unassembled WGS sequence"/>
</dbReference>
<dbReference type="InterPro" id="IPR011059">
    <property type="entry name" value="Metal-dep_hydrolase_composite"/>
</dbReference>
<comment type="caution">
    <text evidence="2">The sequence shown here is derived from an EMBL/GenBank/DDBJ whole genome shotgun (WGS) entry which is preliminary data.</text>
</comment>
<name>A0A932CPF3_UNCTE</name>
<dbReference type="GO" id="GO:0016811">
    <property type="term" value="F:hydrolase activity, acting on carbon-nitrogen (but not peptide) bonds, in linear amides"/>
    <property type="evidence" value="ECO:0007669"/>
    <property type="project" value="InterPro"/>
</dbReference>
<protein>
    <submittedName>
        <fullName evidence="2">D-aminoacylase</fullName>
    </submittedName>
</protein>
<sequence>MLDLLITGGLIIDGTGNPGFYGAIGVSGDRITILRGDLSSVPAARVLDATGKVVCPGFIDVHAHSALMILSDPLHEAKVHQGVTTELIGIDGNSYAPFRSKEDLQRFIQLNAGLEGCPPLPDLETWSSVSDYLSRYDQRVSVNIAYIVGNSPLRIGTVGWGNRPPSRQELDNMKALLRESMEEGAVGISTGLDYPPGSYADTDELVALSAEAARLGGIYHTHVRYSLGDRFLDPFKEALQIGRRSGVPVHVTHLFNWAESPRSGRWLLELIEQARVEGQDVTFDCFPYAHGGTRLIYFLPQWAHDGGPERLLDVLRSPEMRKRLRSEVVAPFGNWDIVWLTYFKQHHNKQYEGRSVAEVAEMMGKDPVDALCDLLVDEDLQTSFHADLADPLNLPDFVSHSLQMVGSDALLLGDYPPAMAYGAFPVILAKYVREDRRISLPDAIRRMTSYPAQRLGLPDRGLLREGMKADLVVFDYQAIQAPATRYHPKQFSTGVDYVIINGQIVMDKGRHTGVLAGRALRRGRT</sequence>
<dbReference type="AlphaFoldDB" id="A0A932CPF3"/>
<evidence type="ECO:0000313" key="2">
    <source>
        <dbReference type="EMBL" id="MBI2877073.1"/>
    </source>
</evidence>
<dbReference type="InterPro" id="IPR050378">
    <property type="entry name" value="Metallo-dep_Hydrolases_sf"/>
</dbReference>
<evidence type="ECO:0000259" key="1">
    <source>
        <dbReference type="Pfam" id="PF07969"/>
    </source>
</evidence>
<dbReference type="CDD" id="cd01297">
    <property type="entry name" value="D-aminoacylase"/>
    <property type="match status" value="1"/>
</dbReference>
<dbReference type="Gene3D" id="3.20.20.140">
    <property type="entry name" value="Metal-dependent hydrolases"/>
    <property type="match status" value="1"/>
</dbReference>
<evidence type="ECO:0000313" key="3">
    <source>
        <dbReference type="Proteomes" id="UP000769766"/>
    </source>
</evidence>
<accession>A0A932CPF3</accession>
<reference evidence="2" key="1">
    <citation type="submission" date="2020-07" db="EMBL/GenBank/DDBJ databases">
        <title>Huge and variable diversity of episymbiotic CPR bacteria and DPANN archaea in groundwater ecosystems.</title>
        <authorList>
            <person name="He C.Y."/>
            <person name="Keren R."/>
            <person name="Whittaker M."/>
            <person name="Farag I.F."/>
            <person name="Doudna J."/>
            <person name="Cate J.H.D."/>
            <person name="Banfield J.F."/>
        </authorList>
    </citation>
    <scope>NUCLEOTIDE SEQUENCE</scope>
    <source>
        <strain evidence="2">NC_groundwater_672_Ag_B-0.1um_62_36</strain>
    </source>
</reference>
<feature type="domain" description="Amidohydrolase 3" evidence="1">
    <location>
        <begin position="342"/>
        <end position="505"/>
    </location>
</feature>
<dbReference type="Gene3D" id="2.30.40.10">
    <property type="entry name" value="Urease, subunit C, domain 1"/>
    <property type="match status" value="1"/>
</dbReference>
<dbReference type="Gene3D" id="3.30.1490.130">
    <property type="entry name" value="D-aminoacylase. Domain 3"/>
    <property type="match status" value="1"/>
</dbReference>
<feature type="domain" description="Amidohydrolase 3" evidence="1">
    <location>
        <begin position="45"/>
        <end position="253"/>
    </location>
</feature>
<dbReference type="SUPFAM" id="SSF51338">
    <property type="entry name" value="Composite domain of metallo-dependent hydrolases"/>
    <property type="match status" value="1"/>
</dbReference>
<dbReference type="PANTHER" id="PTHR11647:SF1">
    <property type="entry name" value="COLLAPSIN RESPONSE MEDIATOR PROTEIN"/>
    <property type="match status" value="1"/>
</dbReference>
<dbReference type="SUPFAM" id="SSF51556">
    <property type="entry name" value="Metallo-dependent hydrolases"/>
    <property type="match status" value="1"/>
</dbReference>
<dbReference type="InterPro" id="IPR023100">
    <property type="entry name" value="D-aminoacylase_insert_dom_sf"/>
</dbReference>
<dbReference type="InterPro" id="IPR013108">
    <property type="entry name" value="Amidohydro_3"/>
</dbReference>
<organism evidence="2 3">
    <name type="scientific">Tectimicrobiota bacterium</name>
    <dbReference type="NCBI Taxonomy" id="2528274"/>
    <lineage>
        <taxon>Bacteria</taxon>
        <taxon>Pseudomonadati</taxon>
        <taxon>Nitrospinota/Tectimicrobiota group</taxon>
        <taxon>Candidatus Tectimicrobiota</taxon>
    </lineage>
</organism>
<proteinExistence type="predicted"/>
<dbReference type="InterPro" id="IPR032466">
    <property type="entry name" value="Metal_Hydrolase"/>
</dbReference>
<gene>
    <name evidence="2" type="ORF">HYY20_09350</name>
</gene>
<dbReference type="PANTHER" id="PTHR11647">
    <property type="entry name" value="HYDRANTOINASE/DIHYDROPYRIMIDINASE FAMILY MEMBER"/>
    <property type="match status" value="1"/>
</dbReference>
<dbReference type="Pfam" id="PF07969">
    <property type="entry name" value="Amidohydro_3"/>
    <property type="match status" value="2"/>
</dbReference>
<dbReference type="EMBL" id="JACPRF010000281">
    <property type="protein sequence ID" value="MBI2877073.1"/>
    <property type="molecule type" value="Genomic_DNA"/>
</dbReference>